<reference evidence="2" key="1">
    <citation type="journal article" date="2014" name="Int. J. Syst. Evol. Microbiol.">
        <title>Complete genome sequence of Corynebacterium casei LMG S-19264T (=DSM 44701T), isolated from a smear-ripened cheese.</title>
        <authorList>
            <consortium name="US DOE Joint Genome Institute (JGI-PGF)"/>
            <person name="Walter F."/>
            <person name="Albersmeier A."/>
            <person name="Kalinowski J."/>
            <person name="Ruckert C."/>
        </authorList>
    </citation>
    <scope>NUCLEOTIDE SEQUENCE</scope>
    <source>
        <strain evidence="2">JCM 4988</strain>
    </source>
</reference>
<sequence>MSFISTTEAVRAWVHGWAASRNAAEPAPRPWGFTIDVGLPGHVARHIVHSDDEAAVREITESTTGPGVWLKACMPPGTLAPLLAPGWSLTDGPDFLMATPLPATPSRAPAEPPGGYRLRTWTRAGVTRALVRASDGGYAARGQIAVGGDSAVADQVETDPAHQRRGLGRLVVRALTEAAAEQGATTGVLVATPEGRALYETSGWRVLTPVASAVRGPDPAGA</sequence>
<evidence type="ECO:0000313" key="3">
    <source>
        <dbReference type="Proteomes" id="UP000630936"/>
    </source>
</evidence>
<dbReference type="AlphaFoldDB" id="A0A918UTQ9"/>
<evidence type="ECO:0000313" key="2">
    <source>
        <dbReference type="EMBL" id="GGZ33446.1"/>
    </source>
</evidence>
<gene>
    <name evidence="2" type="ORF">GCM10010387_29490</name>
</gene>
<evidence type="ECO:0000259" key="1">
    <source>
        <dbReference type="PROSITE" id="PS51186"/>
    </source>
</evidence>
<dbReference type="GO" id="GO:0016747">
    <property type="term" value="F:acyltransferase activity, transferring groups other than amino-acyl groups"/>
    <property type="evidence" value="ECO:0007669"/>
    <property type="project" value="InterPro"/>
</dbReference>
<dbReference type="InterPro" id="IPR016181">
    <property type="entry name" value="Acyl_CoA_acyltransferase"/>
</dbReference>
<reference evidence="2" key="2">
    <citation type="submission" date="2020-09" db="EMBL/GenBank/DDBJ databases">
        <authorList>
            <person name="Sun Q."/>
            <person name="Ohkuma M."/>
        </authorList>
    </citation>
    <scope>NUCLEOTIDE SEQUENCE</scope>
    <source>
        <strain evidence="2">JCM 4988</strain>
    </source>
</reference>
<feature type="domain" description="N-acetyltransferase" evidence="1">
    <location>
        <begin position="84"/>
        <end position="222"/>
    </location>
</feature>
<dbReference type="InterPro" id="IPR000182">
    <property type="entry name" value="GNAT_dom"/>
</dbReference>
<dbReference type="InterPro" id="IPR013653">
    <property type="entry name" value="GCN5-like_dom"/>
</dbReference>
<dbReference type="RefSeq" id="WP_190123514.1">
    <property type="nucleotide sequence ID" value="NZ_BMWG01000007.1"/>
</dbReference>
<organism evidence="2 3">
    <name type="scientific">Streptomyces inusitatus</name>
    <dbReference type="NCBI Taxonomy" id="68221"/>
    <lineage>
        <taxon>Bacteria</taxon>
        <taxon>Bacillati</taxon>
        <taxon>Actinomycetota</taxon>
        <taxon>Actinomycetes</taxon>
        <taxon>Kitasatosporales</taxon>
        <taxon>Streptomycetaceae</taxon>
        <taxon>Streptomyces</taxon>
    </lineage>
</organism>
<dbReference type="EMBL" id="BMWG01000007">
    <property type="protein sequence ID" value="GGZ33446.1"/>
    <property type="molecule type" value="Genomic_DNA"/>
</dbReference>
<dbReference type="CDD" id="cd04301">
    <property type="entry name" value="NAT_SF"/>
    <property type="match status" value="1"/>
</dbReference>
<protein>
    <recommendedName>
        <fullName evidence="1">N-acetyltransferase domain-containing protein</fullName>
    </recommendedName>
</protein>
<dbReference type="Gene3D" id="3.40.630.30">
    <property type="match status" value="1"/>
</dbReference>
<dbReference type="SUPFAM" id="SSF55729">
    <property type="entry name" value="Acyl-CoA N-acyltransferases (Nat)"/>
    <property type="match status" value="1"/>
</dbReference>
<comment type="caution">
    <text evidence="2">The sequence shown here is derived from an EMBL/GenBank/DDBJ whole genome shotgun (WGS) entry which is preliminary data.</text>
</comment>
<proteinExistence type="predicted"/>
<dbReference type="Proteomes" id="UP000630936">
    <property type="component" value="Unassembled WGS sequence"/>
</dbReference>
<keyword evidence="3" id="KW-1185">Reference proteome</keyword>
<name>A0A918UTQ9_9ACTN</name>
<dbReference type="PROSITE" id="PS51186">
    <property type="entry name" value="GNAT"/>
    <property type="match status" value="1"/>
</dbReference>
<dbReference type="Pfam" id="PF08445">
    <property type="entry name" value="FR47"/>
    <property type="match status" value="1"/>
</dbReference>
<accession>A0A918UTQ9</accession>